<dbReference type="GeneID" id="85367220"/>
<sequence length="240" mass="27188">MEGQKSRYASIPLLFSDAICMRLTGKPPNDPLPLVEHIVPDWRERFLKSLAWPCAFLRVISWSICIIEAIVILAYHFPSLSASHFVLSTLDFNGHTHGIVITPLFLLGNVLTIAGTLIRLCCYRVLGRLFTFELSIHQDHCLIVRGPYAIVRHPSYTGMILTILGAICSQSTGSWVMECGLIDMWFGKGLVMYWLLVAAAVVASLLFRISVEDRLLHRKFGREWTEWNQKVPYVLIPGVY</sequence>
<feature type="transmembrane region" description="Helical" evidence="5">
    <location>
        <begin position="155"/>
        <end position="177"/>
    </location>
</feature>
<evidence type="ECO:0000256" key="5">
    <source>
        <dbReference type="RuleBase" id="RU362022"/>
    </source>
</evidence>
<feature type="transmembrane region" description="Helical" evidence="5">
    <location>
        <begin position="189"/>
        <end position="209"/>
    </location>
</feature>
<dbReference type="InterPro" id="IPR007269">
    <property type="entry name" value="ICMT_MeTrfase"/>
</dbReference>
<proteinExistence type="inferred from homology"/>
<dbReference type="EC" id="2.1.1.100" evidence="5"/>
<evidence type="ECO:0000313" key="7">
    <source>
        <dbReference type="Proteomes" id="UP001175211"/>
    </source>
</evidence>
<keyword evidence="3 5" id="KW-1133">Transmembrane helix</keyword>
<keyword evidence="2 5" id="KW-0812">Transmembrane</keyword>
<keyword evidence="7" id="KW-1185">Reference proteome</keyword>
<evidence type="ECO:0000256" key="3">
    <source>
        <dbReference type="ARBA" id="ARBA00022989"/>
    </source>
</evidence>
<evidence type="ECO:0000256" key="1">
    <source>
        <dbReference type="ARBA" id="ARBA00004141"/>
    </source>
</evidence>
<reference evidence="6" key="1">
    <citation type="submission" date="2023-06" db="EMBL/GenBank/DDBJ databases">
        <authorList>
            <consortium name="Lawrence Berkeley National Laboratory"/>
            <person name="Ahrendt S."/>
            <person name="Sahu N."/>
            <person name="Indic B."/>
            <person name="Wong-Bajracharya J."/>
            <person name="Merenyi Z."/>
            <person name="Ke H.-M."/>
            <person name="Monk M."/>
            <person name="Kocsube S."/>
            <person name="Drula E."/>
            <person name="Lipzen A."/>
            <person name="Balint B."/>
            <person name="Henrissat B."/>
            <person name="Andreopoulos B."/>
            <person name="Martin F.M."/>
            <person name="Harder C.B."/>
            <person name="Rigling D."/>
            <person name="Ford K.L."/>
            <person name="Foster G.D."/>
            <person name="Pangilinan J."/>
            <person name="Papanicolaou A."/>
            <person name="Barry K."/>
            <person name="LaButti K."/>
            <person name="Viragh M."/>
            <person name="Koriabine M."/>
            <person name="Yan M."/>
            <person name="Riley R."/>
            <person name="Champramary S."/>
            <person name="Plett K.L."/>
            <person name="Tsai I.J."/>
            <person name="Slot J."/>
            <person name="Sipos G."/>
            <person name="Plett J."/>
            <person name="Nagy L.G."/>
            <person name="Grigoriev I.V."/>
        </authorList>
    </citation>
    <scope>NUCLEOTIDE SEQUENCE</scope>
    <source>
        <strain evidence="6">CCBAS 213</strain>
    </source>
</reference>
<keyword evidence="5" id="KW-0256">Endoplasmic reticulum</keyword>
<evidence type="ECO:0000256" key="2">
    <source>
        <dbReference type="ARBA" id="ARBA00022692"/>
    </source>
</evidence>
<dbReference type="AlphaFoldDB" id="A0AA39MVR1"/>
<feature type="transmembrane region" description="Helical" evidence="5">
    <location>
        <begin position="55"/>
        <end position="77"/>
    </location>
</feature>
<dbReference type="GO" id="GO:0004671">
    <property type="term" value="F:protein C-terminal S-isoprenylcysteine carboxyl O-methyltransferase activity"/>
    <property type="evidence" value="ECO:0007669"/>
    <property type="project" value="UniProtKB-EC"/>
</dbReference>
<evidence type="ECO:0000313" key="6">
    <source>
        <dbReference type="EMBL" id="KAK0448427.1"/>
    </source>
</evidence>
<organism evidence="6 7">
    <name type="scientific">Armillaria tabescens</name>
    <name type="common">Ringless honey mushroom</name>
    <name type="synonym">Agaricus tabescens</name>
    <dbReference type="NCBI Taxonomy" id="1929756"/>
    <lineage>
        <taxon>Eukaryota</taxon>
        <taxon>Fungi</taxon>
        <taxon>Dikarya</taxon>
        <taxon>Basidiomycota</taxon>
        <taxon>Agaricomycotina</taxon>
        <taxon>Agaricomycetes</taxon>
        <taxon>Agaricomycetidae</taxon>
        <taxon>Agaricales</taxon>
        <taxon>Marasmiineae</taxon>
        <taxon>Physalacriaceae</taxon>
        <taxon>Desarmillaria</taxon>
    </lineage>
</organism>
<dbReference type="PANTHER" id="PTHR12714">
    <property type="entry name" value="PROTEIN-S ISOPRENYLCYSTEINE O-METHYLTRANSFERASE"/>
    <property type="match status" value="1"/>
</dbReference>
<comment type="catalytic activity">
    <reaction evidence="5">
        <text>[protein]-C-terminal S-[(2E,6E)-farnesyl]-L-cysteine + S-adenosyl-L-methionine = [protein]-C-terminal S-[(2E,6E)-farnesyl]-L-cysteine methyl ester + S-adenosyl-L-homocysteine</text>
        <dbReference type="Rhea" id="RHEA:21672"/>
        <dbReference type="Rhea" id="RHEA-COMP:12125"/>
        <dbReference type="Rhea" id="RHEA-COMP:12126"/>
        <dbReference type="ChEBI" id="CHEBI:57856"/>
        <dbReference type="ChEBI" id="CHEBI:59789"/>
        <dbReference type="ChEBI" id="CHEBI:90510"/>
        <dbReference type="ChEBI" id="CHEBI:90511"/>
        <dbReference type="EC" id="2.1.1.100"/>
    </reaction>
</comment>
<dbReference type="Gene3D" id="1.20.120.1630">
    <property type="match status" value="1"/>
</dbReference>
<protein>
    <recommendedName>
        <fullName evidence="5">Protein-S-isoprenylcysteine O-methyltransferase</fullName>
        <ecNumber evidence="5">2.1.1.100</ecNumber>
    </recommendedName>
</protein>
<dbReference type="RefSeq" id="XP_060326532.1">
    <property type="nucleotide sequence ID" value="XM_060483672.1"/>
</dbReference>
<dbReference type="Proteomes" id="UP001175211">
    <property type="component" value="Unassembled WGS sequence"/>
</dbReference>
<evidence type="ECO:0000256" key="4">
    <source>
        <dbReference type="ARBA" id="ARBA00023136"/>
    </source>
</evidence>
<gene>
    <name evidence="6" type="ORF">EV420DRAFT_842532</name>
</gene>
<dbReference type="Pfam" id="PF04140">
    <property type="entry name" value="ICMT"/>
    <property type="match status" value="1"/>
</dbReference>
<feature type="transmembrane region" description="Helical" evidence="5">
    <location>
        <begin position="97"/>
        <end position="118"/>
    </location>
</feature>
<keyword evidence="4 5" id="KW-0472">Membrane</keyword>
<keyword evidence="5" id="KW-0489">Methyltransferase</keyword>
<accession>A0AA39MVR1</accession>
<name>A0AA39MVR1_ARMTA</name>
<comment type="similarity">
    <text evidence="5">Belongs to the class VI-like SAM-binding methyltransferase superfamily. Isoprenylcysteine carboxyl methyltransferase family.</text>
</comment>
<dbReference type="GO" id="GO:0005789">
    <property type="term" value="C:endoplasmic reticulum membrane"/>
    <property type="evidence" value="ECO:0007669"/>
    <property type="project" value="UniProtKB-SubCell"/>
</dbReference>
<keyword evidence="5" id="KW-0808">Transferase</keyword>
<dbReference type="PANTHER" id="PTHR12714:SF9">
    <property type="entry name" value="PROTEIN-S-ISOPRENYLCYSTEINE O-METHYLTRANSFERASE"/>
    <property type="match status" value="1"/>
</dbReference>
<comment type="subcellular location">
    <subcellularLocation>
        <location evidence="5">Endoplasmic reticulum membrane</location>
        <topology evidence="5">Multi-pass membrane protein</topology>
    </subcellularLocation>
    <subcellularLocation>
        <location evidence="1">Membrane</location>
        <topology evidence="1">Multi-pass membrane protein</topology>
    </subcellularLocation>
</comment>
<keyword evidence="5" id="KW-0949">S-adenosyl-L-methionine</keyword>
<comment type="caution">
    <text evidence="6">The sequence shown here is derived from an EMBL/GenBank/DDBJ whole genome shotgun (WGS) entry which is preliminary data.</text>
</comment>
<dbReference type="EMBL" id="JAUEPS010000041">
    <property type="protein sequence ID" value="KAK0448427.1"/>
    <property type="molecule type" value="Genomic_DNA"/>
</dbReference>
<dbReference type="GO" id="GO:0032259">
    <property type="term" value="P:methylation"/>
    <property type="evidence" value="ECO:0007669"/>
    <property type="project" value="UniProtKB-KW"/>
</dbReference>